<evidence type="ECO:0000313" key="2">
    <source>
        <dbReference type="Proteomes" id="UP000193834"/>
    </source>
</evidence>
<dbReference type="OrthoDB" id="1647584at2"/>
<dbReference type="RefSeq" id="WP_085494426.1">
    <property type="nucleotide sequence ID" value="NZ_FXAZ01000002.1"/>
</dbReference>
<proteinExistence type="predicted"/>
<sequence length="166" mass="19156">MANIIKVYQESLPELRFIGKRYTNEDRDASGSYGEKWGQWFQEGWFSPLLALTEGAQTEPDYIGLMRCVDDHFEYWIGIFSSKEHEAPEGYGMVDLPAGTAGIAWIKGRDDTGEIYRLHNECTAAIEEKGWTIAPNTWFFERYSHSRFTPDEEGEVILDYGMYLTE</sequence>
<reference evidence="1 2" key="1">
    <citation type="submission" date="2017-04" db="EMBL/GenBank/DDBJ databases">
        <authorList>
            <person name="Afonso C.L."/>
            <person name="Miller P.J."/>
            <person name="Scott M.A."/>
            <person name="Spackman E."/>
            <person name="Goraichik I."/>
            <person name="Dimitrov K.M."/>
            <person name="Suarez D.L."/>
            <person name="Swayne D.E."/>
        </authorList>
    </citation>
    <scope>NUCLEOTIDE SEQUENCE [LARGE SCALE GENOMIC DNA]</scope>
    <source>
        <strain evidence="1 2">11</strain>
    </source>
</reference>
<dbReference type="SUPFAM" id="SSF55136">
    <property type="entry name" value="Probable bacterial effector-binding domain"/>
    <property type="match status" value="1"/>
</dbReference>
<dbReference type="InterPro" id="IPR011256">
    <property type="entry name" value="Reg_factor_effector_dom_sf"/>
</dbReference>
<gene>
    <name evidence="1" type="ORF">SAMN06295960_2239</name>
</gene>
<name>A0A1X7KBA4_9BACL</name>
<dbReference type="AlphaFoldDB" id="A0A1X7KBA4"/>
<keyword evidence="2" id="KW-1185">Reference proteome</keyword>
<dbReference type="Gene3D" id="3.20.80.10">
    <property type="entry name" value="Regulatory factor, effector binding domain"/>
    <property type="match status" value="1"/>
</dbReference>
<accession>A0A1X7KBA4</accession>
<evidence type="ECO:0008006" key="3">
    <source>
        <dbReference type="Google" id="ProtNLM"/>
    </source>
</evidence>
<organism evidence="1 2">
    <name type="scientific">Paenibacillus aquistagni</name>
    <dbReference type="NCBI Taxonomy" id="1852522"/>
    <lineage>
        <taxon>Bacteria</taxon>
        <taxon>Bacillati</taxon>
        <taxon>Bacillota</taxon>
        <taxon>Bacilli</taxon>
        <taxon>Bacillales</taxon>
        <taxon>Paenibacillaceae</taxon>
        <taxon>Paenibacillus</taxon>
    </lineage>
</organism>
<evidence type="ECO:0000313" key="1">
    <source>
        <dbReference type="EMBL" id="SMG37641.1"/>
    </source>
</evidence>
<protein>
    <recommendedName>
        <fullName evidence="3">AraC family transcriptional regulator</fullName>
    </recommendedName>
</protein>
<dbReference type="Proteomes" id="UP000193834">
    <property type="component" value="Unassembled WGS sequence"/>
</dbReference>
<dbReference type="EMBL" id="FXAZ01000002">
    <property type="protein sequence ID" value="SMG37641.1"/>
    <property type="molecule type" value="Genomic_DNA"/>
</dbReference>